<comment type="caution">
    <text evidence="1">The sequence shown here is derived from an EMBL/GenBank/DDBJ whole genome shotgun (WGS) entry which is preliminary data.</text>
</comment>
<sequence length="192" mass="21866">MKKTRILLLMVSIFMLTGCSKNKKAEEKTTESEPVGMVIDTKEKKRSDVINNILVGRSKMSFNNVNYDIMSDGQFGQDELWGTFESETNKNTYIQIDAFDNEQAIYGDIYSYELEGVSWDEAEPVQYLNYMEEALQSSKDGKSLMYKARTGDVLFSVAMFGKKKLTEEEVLELKALAKGIKIEYVENQINPG</sequence>
<evidence type="ECO:0008006" key="3">
    <source>
        <dbReference type="Google" id="ProtNLM"/>
    </source>
</evidence>
<dbReference type="AlphaFoldDB" id="A0A430A0Q4"/>
<evidence type="ECO:0000313" key="1">
    <source>
        <dbReference type="EMBL" id="RST99895.1"/>
    </source>
</evidence>
<gene>
    <name evidence="1" type="ORF">CBF32_10995</name>
</gene>
<dbReference type="RefSeq" id="WP_114290312.1">
    <property type="nucleotide sequence ID" value="NZ_CP122523.1"/>
</dbReference>
<evidence type="ECO:0000313" key="2">
    <source>
        <dbReference type="Proteomes" id="UP000288197"/>
    </source>
</evidence>
<proteinExistence type="predicted"/>
<accession>A0A430A0Q4</accession>
<protein>
    <recommendedName>
        <fullName evidence="3">Lipoprotein</fullName>
    </recommendedName>
</protein>
<organism evidence="1 2">
    <name type="scientific">Vagococcus fluvialis</name>
    <dbReference type="NCBI Taxonomy" id="2738"/>
    <lineage>
        <taxon>Bacteria</taxon>
        <taxon>Bacillati</taxon>
        <taxon>Bacillota</taxon>
        <taxon>Bacilli</taxon>
        <taxon>Lactobacillales</taxon>
        <taxon>Enterococcaceae</taxon>
        <taxon>Vagococcus</taxon>
    </lineage>
</organism>
<dbReference type="EMBL" id="NGJX01000013">
    <property type="protein sequence ID" value="RST99895.1"/>
    <property type="molecule type" value="Genomic_DNA"/>
</dbReference>
<keyword evidence="2" id="KW-1185">Reference proteome</keyword>
<name>A0A430A0Q4_9ENTE</name>
<dbReference type="GeneID" id="63147244"/>
<reference evidence="1 2" key="1">
    <citation type="submission" date="2017-05" db="EMBL/GenBank/DDBJ databases">
        <title>Vagococcus spp. assemblies.</title>
        <authorList>
            <person name="Gulvik C.A."/>
        </authorList>
    </citation>
    <scope>NUCLEOTIDE SEQUENCE [LARGE SCALE GENOMIC DNA]</scope>
    <source>
        <strain evidence="1 2">NCFB 2497</strain>
    </source>
</reference>
<dbReference type="PROSITE" id="PS51257">
    <property type="entry name" value="PROKAR_LIPOPROTEIN"/>
    <property type="match status" value="1"/>
</dbReference>
<dbReference type="OrthoDB" id="2200235at2"/>
<dbReference type="Proteomes" id="UP000288197">
    <property type="component" value="Unassembled WGS sequence"/>
</dbReference>